<sequence>MGKTERYLARVDGRILRALSHPLRVEILELLREDGPATASGLAKRVGESSGTTSWHLRQLAESGLIAEDTERGSRRDRWWKAVHEGDQMSAADFLDDPDLAGPLNAYAHTMIERRYAAESQFVAEVRDWADDWIDKVNFHDSSLPLTPGEAAALSDEILEVISRYRRPEKDGDTPVRVHWAAFPRKTRPETP</sequence>
<organism evidence="5 6">
    <name type="scientific">Amycolatopsis japonica</name>
    <dbReference type="NCBI Taxonomy" id="208439"/>
    <lineage>
        <taxon>Bacteria</taxon>
        <taxon>Bacillati</taxon>
        <taxon>Actinomycetota</taxon>
        <taxon>Actinomycetes</taxon>
        <taxon>Pseudonocardiales</taxon>
        <taxon>Pseudonocardiaceae</taxon>
        <taxon>Amycolatopsis</taxon>
        <taxon>Amycolatopsis japonica group</taxon>
    </lineage>
</organism>
<evidence type="ECO:0000313" key="5">
    <source>
        <dbReference type="EMBL" id="AIG76844.1"/>
    </source>
</evidence>
<dbReference type="InterPro" id="IPR036390">
    <property type="entry name" value="WH_DNA-bd_sf"/>
</dbReference>
<protein>
    <recommendedName>
        <fullName evidence="4">HTH arsR-type domain-containing protein</fullName>
    </recommendedName>
</protein>
<reference evidence="5 6" key="1">
    <citation type="journal article" date="2014" name="J. Biotechnol.">
        <title>Complete genome sequence of the actinobacterium Amycolatopsis japonica MG417-CF17(T) (=DSM 44213T) producing (S,S)-N,N'-ethylenediaminedisuccinic acid.</title>
        <authorList>
            <person name="Stegmann E."/>
            <person name="Albersmeier A."/>
            <person name="Spohn M."/>
            <person name="Gert H."/>
            <person name="Weber T."/>
            <person name="Wohlleben W."/>
            <person name="Kalinowski J."/>
            <person name="Ruckert C."/>
        </authorList>
    </citation>
    <scope>NUCLEOTIDE SEQUENCE [LARGE SCALE GENOMIC DNA]</scope>
    <source>
        <strain evidence="6">MG417-CF17 (DSM 44213)</strain>
    </source>
</reference>
<dbReference type="PANTHER" id="PTHR33154">
    <property type="entry name" value="TRANSCRIPTIONAL REGULATOR, ARSR FAMILY"/>
    <property type="match status" value="1"/>
</dbReference>
<dbReference type="InterPro" id="IPR036388">
    <property type="entry name" value="WH-like_DNA-bd_sf"/>
</dbReference>
<evidence type="ECO:0000313" key="6">
    <source>
        <dbReference type="Proteomes" id="UP000028492"/>
    </source>
</evidence>
<dbReference type="STRING" id="208439.AJAP_19915"/>
<accession>A0A075UWP3</accession>
<gene>
    <name evidence="5" type="ORF">AJAP_19915</name>
</gene>
<keyword evidence="1" id="KW-0805">Transcription regulation</keyword>
<keyword evidence="6" id="KW-1185">Reference proteome</keyword>
<dbReference type="eggNOG" id="COG0640">
    <property type="taxonomic scope" value="Bacteria"/>
</dbReference>
<feature type="domain" description="HTH arsR-type" evidence="4">
    <location>
        <begin position="14"/>
        <end position="121"/>
    </location>
</feature>
<dbReference type="HOGENOM" id="CLU_087580_2_1_11"/>
<keyword evidence="2" id="KW-0238">DNA-binding</keyword>
<proteinExistence type="predicted"/>
<dbReference type="InterPro" id="IPR011991">
    <property type="entry name" value="ArsR-like_HTH"/>
</dbReference>
<name>A0A075UWP3_9PSEU</name>
<dbReference type="GO" id="GO:0003700">
    <property type="term" value="F:DNA-binding transcription factor activity"/>
    <property type="evidence" value="ECO:0007669"/>
    <property type="project" value="InterPro"/>
</dbReference>
<evidence type="ECO:0000259" key="4">
    <source>
        <dbReference type="SMART" id="SM00418"/>
    </source>
</evidence>
<dbReference type="SMART" id="SM00418">
    <property type="entry name" value="HTH_ARSR"/>
    <property type="match status" value="1"/>
</dbReference>
<keyword evidence="3" id="KW-0804">Transcription</keyword>
<dbReference type="GO" id="GO:0003677">
    <property type="term" value="F:DNA binding"/>
    <property type="evidence" value="ECO:0007669"/>
    <property type="project" value="UniProtKB-KW"/>
</dbReference>
<dbReference type="Pfam" id="PF12840">
    <property type="entry name" value="HTH_20"/>
    <property type="match status" value="1"/>
</dbReference>
<dbReference type="EMBL" id="CP008953">
    <property type="protein sequence ID" value="AIG76844.1"/>
    <property type="molecule type" value="Genomic_DNA"/>
</dbReference>
<evidence type="ECO:0000256" key="3">
    <source>
        <dbReference type="ARBA" id="ARBA00023163"/>
    </source>
</evidence>
<evidence type="ECO:0000256" key="2">
    <source>
        <dbReference type="ARBA" id="ARBA00023125"/>
    </source>
</evidence>
<dbReference type="InterPro" id="IPR001845">
    <property type="entry name" value="HTH_ArsR_DNA-bd_dom"/>
</dbReference>
<dbReference type="SUPFAM" id="SSF46785">
    <property type="entry name" value="Winged helix' DNA-binding domain"/>
    <property type="match status" value="1"/>
</dbReference>
<dbReference type="Gene3D" id="1.10.10.10">
    <property type="entry name" value="Winged helix-like DNA-binding domain superfamily/Winged helix DNA-binding domain"/>
    <property type="match status" value="1"/>
</dbReference>
<dbReference type="AlphaFoldDB" id="A0A075UWP3"/>
<evidence type="ECO:0000256" key="1">
    <source>
        <dbReference type="ARBA" id="ARBA00023015"/>
    </source>
</evidence>
<dbReference type="KEGG" id="aja:AJAP_19915"/>
<dbReference type="Proteomes" id="UP000028492">
    <property type="component" value="Chromosome"/>
</dbReference>
<dbReference type="CDD" id="cd00090">
    <property type="entry name" value="HTH_ARSR"/>
    <property type="match status" value="1"/>
</dbReference>
<dbReference type="InterPro" id="IPR051081">
    <property type="entry name" value="HTH_MetalResp_TranReg"/>
</dbReference>
<dbReference type="RefSeq" id="WP_038513809.1">
    <property type="nucleotide sequence ID" value="NZ_CP008953.1"/>
</dbReference>
<dbReference type="PANTHER" id="PTHR33154:SF15">
    <property type="entry name" value="REGULATORY PROTEIN ARSR"/>
    <property type="match status" value="1"/>
</dbReference>